<dbReference type="Pfam" id="PF01590">
    <property type="entry name" value="GAF"/>
    <property type="match status" value="2"/>
</dbReference>
<dbReference type="Gene3D" id="3.30.450.40">
    <property type="match status" value="2"/>
</dbReference>
<keyword evidence="5" id="KW-1185">Reference proteome</keyword>
<feature type="domain" description="GAF" evidence="2">
    <location>
        <begin position="131"/>
        <end position="282"/>
    </location>
</feature>
<feature type="region of interest" description="Disordered" evidence="1">
    <location>
        <begin position="446"/>
        <end position="494"/>
    </location>
</feature>
<dbReference type="EMBL" id="HBIW01025474">
    <property type="protein sequence ID" value="CAE0706501.1"/>
    <property type="molecule type" value="Transcribed_RNA"/>
</dbReference>
<evidence type="ECO:0000259" key="2">
    <source>
        <dbReference type="SMART" id="SM00065"/>
    </source>
</evidence>
<dbReference type="SMART" id="SM00065">
    <property type="entry name" value="GAF"/>
    <property type="match status" value="2"/>
</dbReference>
<dbReference type="PANTHER" id="PTHR43155:SF2">
    <property type="entry name" value="CYCLIC DI-GMP PHOSPHODIESTERASE PA4108"/>
    <property type="match status" value="1"/>
</dbReference>
<feature type="compositionally biased region" description="Acidic residues" evidence="1">
    <location>
        <begin position="478"/>
        <end position="494"/>
    </location>
</feature>
<feature type="domain" description="GAF" evidence="2">
    <location>
        <begin position="303"/>
        <end position="448"/>
    </location>
</feature>
<evidence type="ECO:0000256" key="1">
    <source>
        <dbReference type="SAM" id="MobiDB-lite"/>
    </source>
</evidence>
<sequence>MAATTGAGGNSDPEDASAFLTRTNFKSIVEWLTAEAILNRPEDPMTYVRDLCDMKLCERGAEAYAADHATKYVQSCYSEAASLADEDGRIYGKVVRAPKGVGGAKAEKMRLKAERLERLLKAAGDIQRSITPREACAKVVQVACDLLNADRASIFTAQDPEFKGGPRVLMLRVADDSNLPTIRVPFGVGIAGTVADTGDVCNIHDAYTDPRFDPRADKESGYKTQNILCAPIRDHTNRIVGVIQVINKNTGPFTDDDEDVLGVLSTLAAASLRNADLYDAAVSARTRADATMDLVKTLYDNLGVNSVVHTLTNRLPDVIDCDRCTVFVIDSSSDEMWALQGDVNVKFPLDAPGLAPTCGREVEVINIPDAYKDHRFNQNIDKQTNYTTKSILCHPVCADSGETCVGVVQLINKNNGAPFTVEDEKLLAAFLSIVGEILKRLTMSKSPKKKKHVMDDDEGLDADLVSRPSEGAEKLDAFDEDEEGSDEGDDAEED</sequence>
<dbReference type="PANTHER" id="PTHR43155">
    <property type="entry name" value="CYCLIC DI-GMP PHOSPHODIESTERASE PA4108-RELATED"/>
    <property type="match status" value="1"/>
</dbReference>
<dbReference type="SUPFAM" id="SSF55781">
    <property type="entry name" value="GAF domain-like"/>
    <property type="match status" value="2"/>
</dbReference>
<evidence type="ECO:0000313" key="5">
    <source>
        <dbReference type="Proteomes" id="UP000789595"/>
    </source>
</evidence>
<gene>
    <name evidence="3" type="ORF">PCAL00307_LOCUS21952</name>
    <name evidence="4" type="ORF">PECAL_1P28020</name>
</gene>
<organism evidence="3">
    <name type="scientific">Pelagomonas calceolata</name>
    <dbReference type="NCBI Taxonomy" id="35677"/>
    <lineage>
        <taxon>Eukaryota</taxon>
        <taxon>Sar</taxon>
        <taxon>Stramenopiles</taxon>
        <taxon>Ochrophyta</taxon>
        <taxon>Pelagophyceae</taxon>
        <taxon>Pelagomonadales</taxon>
        <taxon>Pelagomonadaceae</taxon>
        <taxon>Pelagomonas</taxon>
    </lineage>
</organism>
<dbReference type="AlphaFoldDB" id="A0A7S4EE48"/>
<dbReference type="Proteomes" id="UP000789595">
    <property type="component" value="Unassembled WGS sequence"/>
</dbReference>
<proteinExistence type="predicted"/>
<evidence type="ECO:0000313" key="4">
    <source>
        <dbReference type="EMBL" id="CAH0366318.1"/>
    </source>
</evidence>
<evidence type="ECO:0000313" key="3">
    <source>
        <dbReference type="EMBL" id="CAE0706501.1"/>
    </source>
</evidence>
<reference evidence="4" key="2">
    <citation type="submission" date="2021-11" db="EMBL/GenBank/DDBJ databases">
        <authorList>
            <consortium name="Genoscope - CEA"/>
            <person name="William W."/>
        </authorList>
    </citation>
    <scope>NUCLEOTIDE SEQUENCE</scope>
</reference>
<dbReference type="InterPro" id="IPR003018">
    <property type="entry name" value="GAF"/>
</dbReference>
<accession>A0A7S4EE48</accession>
<reference evidence="3" key="1">
    <citation type="submission" date="2021-01" db="EMBL/GenBank/DDBJ databases">
        <authorList>
            <person name="Corre E."/>
            <person name="Pelletier E."/>
            <person name="Niang G."/>
            <person name="Scheremetjew M."/>
            <person name="Finn R."/>
            <person name="Kale V."/>
            <person name="Holt S."/>
            <person name="Cochrane G."/>
            <person name="Meng A."/>
            <person name="Brown T."/>
            <person name="Cohen L."/>
        </authorList>
    </citation>
    <scope>NUCLEOTIDE SEQUENCE</scope>
    <source>
        <strain evidence="3">CCMP1756</strain>
    </source>
</reference>
<name>A0A7S4EE48_9STRA</name>
<dbReference type="EMBL" id="CAKKNE010000001">
    <property type="protein sequence ID" value="CAH0366318.1"/>
    <property type="molecule type" value="Genomic_DNA"/>
</dbReference>
<protein>
    <recommendedName>
        <fullName evidence="2">GAF domain-containing protein</fullName>
    </recommendedName>
</protein>
<dbReference type="OrthoDB" id="74705at2759"/>
<dbReference type="InterPro" id="IPR029016">
    <property type="entry name" value="GAF-like_dom_sf"/>
</dbReference>